<dbReference type="InterPro" id="IPR032795">
    <property type="entry name" value="DUF3741-assoc"/>
</dbReference>
<dbReference type="Proteomes" id="UP001157006">
    <property type="component" value="Unassembled WGS sequence"/>
</dbReference>
<name>A0AAV0YJF5_VICFA</name>
<feature type="compositionally biased region" description="Polar residues" evidence="1">
    <location>
        <begin position="177"/>
        <end position="190"/>
    </location>
</feature>
<organism evidence="4 5">
    <name type="scientific">Vicia faba</name>
    <name type="common">Broad bean</name>
    <name type="synonym">Faba vulgaris</name>
    <dbReference type="NCBI Taxonomy" id="3906"/>
    <lineage>
        <taxon>Eukaryota</taxon>
        <taxon>Viridiplantae</taxon>
        <taxon>Streptophyta</taxon>
        <taxon>Embryophyta</taxon>
        <taxon>Tracheophyta</taxon>
        <taxon>Spermatophyta</taxon>
        <taxon>Magnoliopsida</taxon>
        <taxon>eudicotyledons</taxon>
        <taxon>Gunneridae</taxon>
        <taxon>Pentapetalae</taxon>
        <taxon>rosids</taxon>
        <taxon>fabids</taxon>
        <taxon>Fabales</taxon>
        <taxon>Fabaceae</taxon>
        <taxon>Papilionoideae</taxon>
        <taxon>50 kb inversion clade</taxon>
        <taxon>NPAAA clade</taxon>
        <taxon>Hologalegina</taxon>
        <taxon>IRL clade</taxon>
        <taxon>Fabeae</taxon>
        <taxon>Vicia</taxon>
    </lineage>
</organism>
<proteinExistence type="predicted"/>
<dbReference type="Pfam" id="PF14383">
    <property type="entry name" value="VARLMGL"/>
    <property type="match status" value="1"/>
</dbReference>
<accession>A0AAV0YJF5</accession>
<dbReference type="AlphaFoldDB" id="A0AAV0YJF5"/>
<dbReference type="Pfam" id="PF14309">
    <property type="entry name" value="DUF4378"/>
    <property type="match status" value="1"/>
</dbReference>
<sequence>MPISQIKIDGNVESPSSIACSDFTFALSISSDDSEECETSNNSPGLVARLMGLDSLPPVSMNDYCHVDSINMPLMSKNSSWDNIEEESTMNRFQNELLSPIKSHGYVKSKNAAYIMDEESPQPYMRNKMSSLRTLELQEKSEGAQRESRFNVNGKDTEKRRNSGNSTSPHGKGKSVSLATPSKTDVLSKDTLNLNGNRRCMKQKEIKSNQKNCIGQNSDILRQNGLTSKGISATKVLNNKPTRICSSENLTGARKTTNKCDVNSIIESKRSSTRVADKRKEVSVCNRKSSSSQKKRCDQNGARGSDNAVNTFESKSIKCNVTTDESIYNGSFSMKESRDVISFTFTSPLRRKRLESRSTTEQAMETRAGIDVDSFDHSGKVYPEESSLSPSRFHVLDVDALSVMLSHINPPQCTLEVEDCSFGFGSTLEDRFNSMISEPIEDRTVYSSMQDEEVSSSQINESITPEYKVNWFEQSSTRSERMMELEYVKDILSSAELMAGELAVDETENMITPTLFDMLEIQRTEVESYEEYSKTQRKAIFDCVSECLGLKCRQVFVARCKTWPRWITFMRKRWLAEEVYKEMLEFRSMEEEVVVDEIIRKDMCTPLGRWLDFDIEAFENGLEIELDIVTFLIDELVSDLWLV</sequence>
<dbReference type="PANTHER" id="PTHR21726:SF57">
    <property type="entry name" value="SERINE-RICH ADHESIN FOR PLATELETS-LIKE PROTEIN"/>
    <property type="match status" value="1"/>
</dbReference>
<keyword evidence="5" id="KW-1185">Reference proteome</keyword>
<comment type="caution">
    <text evidence="4">The sequence shown here is derived from an EMBL/GenBank/DDBJ whole genome shotgun (WGS) entry which is preliminary data.</text>
</comment>
<dbReference type="InterPro" id="IPR025486">
    <property type="entry name" value="DUF4378"/>
</dbReference>
<evidence type="ECO:0008006" key="6">
    <source>
        <dbReference type="Google" id="ProtNLM"/>
    </source>
</evidence>
<feature type="domain" description="DUF4378" evidence="2">
    <location>
        <begin position="484"/>
        <end position="635"/>
    </location>
</feature>
<feature type="compositionally biased region" description="Basic and acidic residues" evidence="1">
    <location>
        <begin position="137"/>
        <end position="161"/>
    </location>
</feature>
<dbReference type="PANTHER" id="PTHR21726">
    <property type="entry name" value="PHOSPHATIDYLINOSITOL N-ACETYLGLUCOSAMINYLTRANSFERASE SUBUNIT P DOWN SYNDROME CRITICAL REGION PROTEIN 5 -RELATED"/>
    <property type="match status" value="1"/>
</dbReference>
<feature type="domain" description="DUF3741" evidence="3">
    <location>
        <begin position="40"/>
        <end position="59"/>
    </location>
</feature>
<protein>
    <recommendedName>
        <fullName evidence="6">DUF4378 domain-containing protein</fullName>
    </recommendedName>
</protein>
<reference evidence="4 5" key="1">
    <citation type="submission" date="2023-01" db="EMBL/GenBank/DDBJ databases">
        <authorList>
            <person name="Kreplak J."/>
        </authorList>
    </citation>
    <scope>NUCLEOTIDE SEQUENCE [LARGE SCALE GENOMIC DNA]</scope>
</reference>
<evidence type="ECO:0000256" key="1">
    <source>
        <dbReference type="SAM" id="MobiDB-lite"/>
    </source>
</evidence>
<gene>
    <name evidence="4" type="ORF">VFH_U098360</name>
</gene>
<evidence type="ECO:0000259" key="3">
    <source>
        <dbReference type="Pfam" id="PF14383"/>
    </source>
</evidence>
<evidence type="ECO:0000259" key="2">
    <source>
        <dbReference type="Pfam" id="PF14309"/>
    </source>
</evidence>
<feature type="compositionally biased region" description="Basic and acidic residues" evidence="1">
    <location>
        <begin position="271"/>
        <end position="282"/>
    </location>
</feature>
<evidence type="ECO:0000313" key="5">
    <source>
        <dbReference type="Proteomes" id="UP001157006"/>
    </source>
</evidence>
<feature type="region of interest" description="Disordered" evidence="1">
    <location>
        <begin position="271"/>
        <end position="306"/>
    </location>
</feature>
<dbReference type="EMBL" id="CATIWC010002563">
    <property type="protein sequence ID" value="CAI8584889.1"/>
    <property type="molecule type" value="Genomic_DNA"/>
</dbReference>
<feature type="region of interest" description="Disordered" evidence="1">
    <location>
        <begin position="137"/>
        <end position="190"/>
    </location>
</feature>
<evidence type="ECO:0000313" key="4">
    <source>
        <dbReference type="EMBL" id="CAI8584889.1"/>
    </source>
</evidence>